<reference evidence="10" key="2">
    <citation type="submission" date="2015-08" db="UniProtKB">
        <authorList>
            <consortium name="WormBaseParasite"/>
        </authorList>
    </citation>
    <scope>IDENTIFICATION</scope>
</reference>
<dbReference type="CDD" id="cd11684">
    <property type="entry name" value="DHR2_DOCK"/>
    <property type="match status" value="1"/>
</dbReference>
<dbReference type="GO" id="GO:0007264">
    <property type="term" value="P:small GTPase-mediated signal transduction"/>
    <property type="evidence" value="ECO:0007669"/>
    <property type="project" value="InterPro"/>
</dbReference>
<dbReference type="GO" id="GO:0031267">
    <property type="term" value="F:small GTPase binding"/>
    <property type="evidence" value="ECO:0007669"/>
    <property type="project" value="TreeGrafter"/>
</dbReference>
<dbReference type="InterPro" id="IPR042455">
    <property type="entry name" value="DOCK_N_sub1"/>
</dbReference>
<dbReference type="PROSITE" id="PS51651">
    <property type="entry name" value="DOCKER"/>
    <property type="match status" value="1"/>
</dbReference>
<dbReference type="PROSITE" id="PS51650">
    <property type="entry name" value="C2_DOCK"/>
    <property type="match status" value="1"/>
</dbReference>
<evidence type="ECO:0000256" key="4">
    <source>
        <dbReference type="ARBA" id="ARBA00022658"/>
    </source>
</evidence>
<dbReference type="InterPro" id="IPR035892">
    <property type="entry name" value="C2_domain_sf"/>
</dbReference>
<dbReference type="Gene3D" id="1.20.1270.350">
    <property type="entry name" value="Dedicator of cytokinesis N-terminal subdomain"/>
    <property type="match status" value="1"/>
</dbReference>
<dbReference type="PANTHER" id="PTHR45653:SF10">
    <property type="entry name" value="MYOBLAST CITY, ISOFORM B"/>
    <property type="match status" value="1"/>
</dbReference>
<feature type="region of interest" description="Disordered" evidence="6">
    <location>
        <begin position="1754"/>
        <end position="1799"/>
    </location>
</feature>
<dbReference type="Pfam" id="PF16172">
    <property type="entry name" value="DOCK_N"/>
    <property type="match status" value="1"/>
</dbReference>
<dbReference type="Pfam" id="PF20421">
    <property type="entry name" value="DHR-2_Lobe_C"/>
    <property type="match status" value="1"/>
</dbReference>
<dbReference type="InterPro" id="IPR043162">
    <property type="entry name" value="DOCK_C_lobe_C"/>
</dbReference>
<comment type="similarity">
    <text evidence="5">Belongs to the DOCK family.</text>
</comment>
<evidence type="ECO:0000256" key="3">
    <source>
        <dbReference type="ARBA" id="ARBA00022553"/>
    </source>
</evidence>
<protein>
    <submittedName>
        <fullName evidence="10">CED-5 (inferred by orthology to a C. elegans protein)</fullName>
    </submittedName>
</protein>
<evidence type="ECO:0000256" key="2">
    <source>
        <dbReference type="ARBA" id="ARBA00022490"/>
    </source>
</evidence>
<proteinExistence type="inferred from homology"/>
<dbReference type="InterPro" id="IPR056372">
    <property type="entry name" value="TPR_DOCK"/>
</dbReference>
<dbReference type="InterPro" id="IPR046769">
    <property type="entry name" value="DOCKER_Lobe_A"/>
</dbReference>
<evidence type="ECO:0000256" key="1">
    <source>
        <dbReference type="ARBA" id="ARBA00004496"/>
    </source>
</evidence>
<dbReference type="InterPro" id="IPR036028">
    <property type="entry name" value="SH3-like_dom_sf"/>
</dbReference>
<evidence type="ECO:0000256" key="6">
    <source>
        <dbReference type="SAM" id="MobiDB-lite"/>
    </source>
</evidence>
<evidence type="ECO:0000259" key="8">
    <source>
        <dbReference type="PROSITE" id="PS51651"/>
    </source>
</evidence>
<keyword evidence="3" id="KW-0597">Phosphoprotein</keyword>
<dbReference type="GO" id="GO:0007520">
    <property type="term" value="P:myoblast fusion"/>
    <property type="evidence" value="ECO:0007669"/>
    <property type="project" value="TreeGrafter"/>
</dbReference>
<reference evidence="9" key="1">
    <citation type="submission" date="2014-07" db="EMBL/GenBank/DDBJ databases">
        <authorList>
            <person name="Martin A.A"/>
            <person name="De Silva N."/>
        </authorList>
    </citation>
    <scope>NUCLEOTIDE SEQUENCE</scope>
</reference>
<organism evidence="9 10">
    <name type="scientific">Strongyloides venezuelensis</name>
    <name type="common">Threadworm</name>
    <dbReference type="NCBI Taxonomy" id="75913"/>
    <lineage>
        <taxon>Eukaryota</taxon>
        <taxon>Metazoa</taxon>
        <taxon>Ecdysozoa</taxon>
        <taxon>Nematoda</taxon>
        <taxon>Chromadorea</taxon>
        <taxon>Rhabditida</taxon>
        <taxon>Tylenchina</taxon>
        <taxon>Panagrolaimomorpha</taxon>
        <taxon>Strongyloidoidea</taxon>
        <taxon>Strongyloididae</taxon>
        <taxon>Strongyloides</taxon>
    </lineage>
</organism>
<comment type="subcellular location">
    <subcellularLocation>
        <location evidence="1">Cytoplasm</location>
    </subcellularLocation>
</comment>
<sequence>MAHTFNKYIDAICDWNSILDCRFTAADSFLNKSSQNFQVPYLNFFMGERLRIISCNGDWCYGYLDEDPEIKGIFPSNYIFYSAKDFDVTGNLNDKDELDHNDESRSLLKEITVTVKNWWSHIRHNFDAVNTSPNYNKAFDIMEDLIVTRKRILSRSIPTEEMREFKNKVHKKIDIVDNILGLEMKIHDDYRKIIEPGTLSILETYEQHVLSYKKIQNIAQDDILTKIKGNFALFFRFYSTTISVNCDVEIKVSLYDCEKNEFYSECYVFVWNYRTGTFYDSYCQLMFVELDDVCKEPGRVFVVFQVSKISPLENKVPNKRTGNPEVWGRQPFAFGMKDICSILENSTEGERGDLNFKLDKVWSFDYFSKSDKTLRPERNDAKIELMCTIQVYKGHLNQIRENAFKLFSVNPTVIVPPIKHSEVVWEEDPVNEFYLTLINGDFNGFKVTDKSIEIRIQVMDEKGNTLMNSIEYITPNGTQHKSIYESNVIVGNDKPRWNEFVKLTVKNHYQENIHLRFLFFNRKMNDKAKTERGPFALSFVPLLKDFRLINEGDHDLIVYKLDSAKFEEHDVSYISLPSYRHETRNNPKLISRVSHPYLSSSEKNYFVIHMKMYSTVLTHNSLLINLLQWKMNKLDTRKNLKELLCNNDLSNDTEVLRMLPFVCDTLFEIWDDMPDLENLVFKALIHVLKATHEPKLRSFDAFFDNYLRSFCYNTAYSKLLNQMIFHLEKANDFYEEVGNILKSLNYLMAIIVSSKICNDFFGTSDNVEFYILIQKFFHVIDELMKDKTVRITTQNRIVQNIASCVPHLTVRGIFDINEVTNFVSTIMDHFGNNIVHREKLNYIENIINSRLFEIDESRCIILPKILVILQEFFSLNFNESIEFDCIVDYIKHSCRITATIIKFLFPYSELEDIKKPGNQEDFMLIIWRILRPINSVIIKLIRTRYEDCFLDCITVLYSILDMFSAETFLRYVEEHENVVDAYDMTYDISSVVADLVTEGGYPKVWKQMYTIQRKTTAKILMFLKEIFIIFFTYESFDEIMWKEFIKCVVILCVKSNEFWHSMEESEKEVIRSTVISIRSLWYELPNEHKGVFIPSIVGDLLRVAVIDDDDIRGAITSIFIDMMVVNYYTKGSKEVIDKIECEMIRQLDLMLEENYGDTKFRIDLIYNLKKWGQNDRNFYNLRGQDLFEKLDNLLVLLLEYKFISSGFDCLENCMIKIAQLIRFLDSIQQYDLYVRYIYKLYNMNMLCDNKIEAALTLLKHAELLNWSQESLPEYLYHGNVNRNCTRHIELKELLYIEIADLLDAGCLWEKAIEILKELTSVYESIVYDYKKLSLHYSRLSELYKKITTVGRIENSYYLVNFYGKKFPSYINGESFIFRDIERRGAFQTKLINSYGICEIVNKMDDVSYLKDEEGRYLQIIPVKAIQTSRNIIDSKTISHNIKWYYKYNGICRFEYGKKKEILDSKWTTLENTETTRMWVLKTFVETIDILPFLMPFSKVRTISEQVLSCPLDEAIIVILQMNDDLYETALKVYNNPLESVSTLSGKIRGIVQAFVMGGVQNYNVFFTKECLEICDESEKEKVEELRDLLIRQIVIIEYSLFVHATRSSQISIPFHQSLVDSYYDLKRDIENKFNKITESLLGPSDSITISEPSIDKTPSIASMTINSGRETLFKKASQSMLRSPLHTFTSLRSSKSNLYNDDNNTSTDGSNLDKKLMDICSNTSFDTAIENNSIPTKYRKQSSSSDVRFRKIPSIYSDKSDSQIASPRTSEPPFESSSNDNDSREQTPLAGKTCLMTEL</sequence>
<keyword evidence="2" id="KW-0963">Cytoplasm</keyword>
<dbReference type="GO" id="GO:0005886">
    <property type="term" value="C:plasma membrane"/>
    <property type="evidence" value="ECO:0007669"/>
    <property type="project" value="TreeGrafter"/>
</dbReference>
<evidence type="ECO:0000256" key="5">
    <source>
        <dbReference type="PROSITE-ProRule" id="PRU00983"/>
    </source>
</evidence>
<name>A0A0K0FXU2_STRVS</name>
<dbReference type="Gene3D" id="2.60.40.150">
    <property type="entry name" value="C2 domain"/>
    <property type="match status" value="1"/>
</dbReference>
<dbReference type="InterPro" id="IPR046773">
    <property type="entry name" value="DOCKER_Lobe_C"/>
</dbReference>
<dbReference type="Pfam" id="PF14429">
    <property type="entry name" value="DOCK-C2"/>
    <property type="match status" value="1"/>
</dbReference>
<dbReference type="WBParaSite" id="SVE_1726800.1">
    <property type="protein sequence ID" value="SVE_1726800.1"/>
    <property type="gene ID" value="SVE_1726800"/>
</dbReference>
<dbReference type="PANTHER" id="PTHR45653">
    <property type="entry name" value="DEDICATOR OF CYTOKINESIS"/>
    <property type="match status" value="1"/>
</dbReference>
<evidence type="ECO:0000259" key="7">
    <source>
        <dbReference type="PROSITE" id="PS51650"/>
    </source>
</evidence>
<dbReference type="InterPro" id="IPR026791">
    <property type="entry name" value="DOCK"/>
</dbReference>
<feature type="domain" description="C2 DOCK-type" evidence="7">
    <location>
        <begin position="430"/>
        <end position="600"/>
    </location>
</feature>
<feature type="domain" description="DOCKER" evidence="8">
    <location>
        <begin position="1224"/>
        <end position="1638"/>
    </location>
</feature>
<dbReference type="GO" id="GO:0016477">
    <property type="term" value="P:cell migration"/>
    <property type="evidence" value="ECO:0007669"/>
    <property type="project" value="TreeGrafter"/>
</dbReference>
<dbReference type="Gene3D" id="1.25.40.410">
    <property type="match status" value="1"/>
</dbReference>
<dbReference type="InterPro" id="IPR027357">
    <property type="entry name" value="DOCKER_dom"/>
</dbReference>
<dbReference type="InterPro" id="IPR032376">
    <property type="entry name" value="DOCK_N"/>
</dbReference>
<dbReference type="InterPro" id="IPR043161">
    <property type="entry name" value="DOCK_C_lobe_A"/>
</dbReference>
<dbReference type="Gene3D" id="2.30.30.40">
    <property type="entry name" value="SH3 Domains"/>
    <property type="match status" value="1"/>
</dbReference>
<feature type="compositionally biased region" description="Polar residues" evidence="6">
    <location>
        <begin position="1762"/>
        <end position="1780"/>
    </location>
</feature>
<accession>A0A0K0FXU2</accession>
<dbReference type="STRING" id="75913.A0A0K0FXU2"/>
<dbReference type="GO" id="GO:0005085">
    <property type="term" value="F:guanyl-nucleotide exchange factor activity"/>
    <property type="evidence" value="ECO:0007669"/>
    <property type="project" value="UniProtKB-KW"/>
</dbReference>
<evidence type="ECO:0000313" key="9">
    <source>
        <dbReference type="Proteomes" id="UP000035680"/>
    </source>
</evidence>
<evidence type="ECO:0000313" key="10">
    <source>
        <dbReference type="WBParaSite" id="SVE_1726800.1"/>
    </source>
</evidence>
<dbReference type="SUPFAM" id="SSF50044">
    <property type="entry name" value="SH3-domain"/>
    <property type="match status" value="1"/>
</dbReference>
<dbReference type="Proteomes" id="UP000035680">
    <property type="component" value="Unassembled WGS sequence"/>
</dbReference>
<dbReference type="Pfam" id="PF23554">
    <property type="entry name" value="TPR_DOCK"/>
    <property type="match status" value="1"/>
</dbReference>
<keyword evidence="4" id="KW-0344">Guanine-nucleotide releasing factor</keyword>
<dbReference type="InterPro" id="IPR027007">
    <property type="entry name" value="C2_DOCK-type_domain"/>
</dbReference>
<keyword evidence="9" id="KW-1185">Reference proteome</keyword>
<dbReference type="Gene3D" id="1.20.58.740">
    <property type="match status" value="1"/>
</dbReference>
<dbReference type="Pfam" id="PF06920">
    <property type="entry name" value="DHR-2_Lobe_A"/>
    <property type="match status" value="1"/>
</dbReference>
<dbReference type="GO" id="GO:0005737">
    <property type="term" value="C:cytoplasm"/>
    <property type="evidence" value="ECO:0007669"/>
    <property type="project" value="UniProtKB-SubCell"/>
</dbReference>